<proteinExistence type="predicted"/>
<feature type="region of interest" description="Disordered" evidence="1">
    <location>
        <begin position="61"/>
        <end position="81"/>
    </location>
</feature>
<organism evidence="2 3">
    <name type="scientific">Lepeophtheirus salmonis</name>
    <name type="common">Salmon louse</name>
    <name type="synonym">Caligus salmonis</name>
    <dbReference type="NCBI Taxonomy" id="72036"/>
    <lineage>
        <taxon>Eukaryota</taxon>
        <taxon>Metazoa</taxon>
        <taxon>Ecdysozoa</taxon>
        <taxon>Arthropoda</taxon>
        <taxon>Crustacea</taxon>
        <taxon>Multicrustacea</taxon>
        <taxon>Hexanauplia</taxon>
        <taxon>Copepoda</taxon>
        <taxon>Siphonostomatoida</taxon>
        <taxon>Caligidae</taxon>
        <taxon>Lepeophtheirus</taxon>
    </lineage>
</organism>
<name>A0A7R8HC18_LEPSM</name>
<evidence type="ECO:0000313" key="2">
    <source>
        <dbReference type="EMBL" id="CAF2999500.1"/>
    </source>
</evidence>
<protein>
    <submittedName>
        <fullName evidence="2">(salmon louse) hypothetical protein</fullName>
    </submittedName>
</protein>
<gene>
    <name evidence="2" type="ORF">LSAA_13070</name>
</gene>
<sequence length="112" mass="12767">MLSTIPCTRSDGQDIHFIRCSCIRHLYDIELCDSCSENYQHKPMFNNASTKYESDRSFDVTFGSHSREGAQPLSTQSLRPTIETPNNQYAFLNGVTSRPPSKQIVEILENYS</sequence>
<reference evidence="2" key="1">
    <citation type="submission" date="2021-02" db="EMBL/GenBank/DDBJ databases">
        <authorList>
            <person name="Bekaert M."/>
        </authorList>
    </citation>
    <scope>NUCLEOTIDE SEQUENCE</scope>
    <source>
        <strain evidence="2">IoA-00</strain>
    </source>
</reference>
<dbReference type="EMBL" id="HG994586">
    <property type="protein sequence ID" value="CAF2999500.1"/>
    <property type="molecule type" value="Genomic_DNA"/>
</dbReference>
<evidence type="ECO:0000313" key="3">
    <source>
        <dbReference type="Proteomes" id="UP000675881"/>
    </source>
</evidence>
<dbReference type="AlphaFoldDB" id="A0A7R8HC18"/>
<accession>A0A7R8HC18</accession>
<feature type="compositionally biased region" description="Polar residues" evidence="1">
    <location>
        <begin position="72"/>
        <end position="81"/>
    </location>
</feature>
<dbReference type="Proteomes" id="UP000675881">
    <property type="component" value="Chromosome 7"/>
</dbReference>
<evidence type="ECO:0000256" key="1">
    <source>
        <dbReference type="SAM" id="MobiDB-lite"/>
    </source>
</evidence>
<keyword evidence="3" id="KW-1185">Reference proteome</keyword>